<comment type="similarity">
    <text evidence="1">Belongs to the GSP E family.</text>
</comment>
<name>A0A1H3AJY3_EUBBA</name>
<keyword evidence="2" id="KW-0547">Nucleotide-binding</keyword>
<evidence type="ECO:0000256" key="2">
    <source>
        <dbReference type="ARBA" id="ARBA00022741"/>
    </source>
</evidence>
<dbReference type="STRING" id="1528.SAMN04488579_10174"/>
<evidence type="ECO:0000313" key="7">
    <source>
        <dbReference type="Proteomes" id="UP000199652"/>
    </source>
</evidence>
<dbReference type="SUPFAM" id="SSF160246">
    <property type="entry name" value="EspE N-terminal domain-like"/>
    <property type="match status" value="1"/>
</dbReference>
<dbReference type="InterPro" id="IPR001482">
    <property type="entry name" value="T2SS/T4SS_dom"/>
</dbReference>
<dbReference type="GO" id="GO:0016887">
    <property type="term" value="F:ATP hydrolysis activity"/>
    <property type="evidence" value="ECO:0007669"/>
    <property type="project" value="TreeGrafter"/>
</dbReference>
<organism evidence="6 7">
    <name type="scientific">Eubacterium barkeri</name>
    <name type="common">Clostridium barkeri</name>
    <dbReference type="NCBI Taxonomy" id="1528"/>
    <lineage>
        <taxon>Bacteria</taxon>
        <taxon>Bacillati</taxon>
        <taxon>Bacillota</taxon>
        <taxon>Clostridia</taxon>
        <taxon>Eubacteriales</taxon>
        <taxon>Eubacteriaceae</taxon>
        <taxon>Eubacterium</taxon>
    </lineage>
</organism>
<reference evidence="7" key="1">
    <citation type="submission" date="2016-10" db="EMBL/GenBank/DDBJ databases">
        <authorList>
            <person name="Varghese N."/>
            <person name="Submissions S."/>
        </authorList>
    </citation>
    <scope>NUCLEOTIDE SEQUENCE [LARGE SCALE GENOMIC DNA]</scope>
    <source>
        <strain evidence="7">VPI 5359</strain>
    </source>
</reference>
<dbReference type="Pfam" id="PF05157">
    <property type="entry name" value="MshEN"/>
    <property type="match status" value="1"/>
</dbReference>
<protein>
    <submittedName>
        <fullName evidence="6">Type IV pilus assembly protein PilB</fullName>
    </submittedName>
</protein>
<evidence type="ECO:0000256" key="3">
    <source>
        <dbReference type="ARBA" id="ARBA00022840"/>
    </source>
</evidence>
<dbReference type="Gene3D" id="3.30.300.160">
    <property type="entry name" value="Type II secretion system, protein E, N-terminal domain"/>
    <property type="match status" value="1"/>
</dbReference>
<dbReference type="InterPro" id="IPR007831">
    <property type="entry name" value="T2SS_GspE_N"/>
</dbReference>
<feature type="domain" description="Bacterial type II secretion system protein E" evidence="4">
    <location>
        <begin position="178"/>
        <end position="555"/>
    </location>
</feature>
<proteinExistence type="inferred from homology"/>
<dbReference type="InterPro" id="IPR037257">
    <property type="entry name" value="T2SS_E_N_sf"/>
</dbReference>
<keyword evidence="3" id="KW-0067">ATP-binding</keyword>
<evidence type="ECO:0000313" key="6">
    <source>
        <dbReference type="EMBL" id="SDX30017.1"/>
    </source>
</evidence>
<keyword evidence="7" id="KW-1185">Reference proteome</keyword>
<dbReference type="SUPFAM" id="SSF52540">
    <property type="entry name" value="P-loop containing nucleoside triphosphate hydrolases"/>
    <property type="match status" value="1"/>
</dbReference>
<dbReference type="Gene3D" id="3.30.450.90">
    <property type="match status" value="1"/>
</dbReference>
<evidence type="ECO:0000259" key="4">
    <source>
        <dbReference type="Pfam" id="PF00437"/>
    </source>
</evidence>
<dbReference type="EMBL" id="FNOU01000001">
    <property type="protein sequence ID" value="SDX30017.1"/>
    <property type="molecule type" value="Genomic_DNA"/>
</dbReference>
<dbReference type="CDD" id="cd01129">
    <property type="entry name" value="PulE-GspE-like"/>
    <property type="match status" value="1"/>
</dbReference>
<sequence length="562" mass="62243">MSEPKKNIRIGDILVNDGYITEAQLGEALAYQKVDRSKRLGAILVDSGYVTEEQVLTALAKRLDLKVIRMADLVVDMAAAAEIPRNIAEKYSAIPVAEKQGHLLVALNDPLDFYALEDLRMITGKIIDTVLATREEIAKAIDATYSEIEAKKAASEANLAVEDSESLSLVEELDADGSDAPVVNLINSILIKGFNAGASDIHIEPFETQTVVRMRIDGLIVEYLTLSPTLHQNLIARIKILSNLDIAERRLPQDGHFRVRIKGTEMNIRTSLIPTVYGEKAVLRFLSLNTRLDHAETFGMETEDYEKMLRILQSPHGIVYMTGPTGSGKTTTLYMILEMLSQKNVNISTIEDPVERNLDGINQTQVNPQAGLTFEVGLRSLLRQDPDIIMVGETRDAETADIAVRAAITGHLVLSTLHTNDAVSSIVRLIDMGVEPYMVANSLTGLVAQRLVKKICPNCKEAYTPTIAEKEILGKDVDVLYRGAGCHQCNGTGYKGRIAVHEILAIDRELRNMISRNVPAEEIYAYVEKNDKIHYLRQSLVRLVLSGVTTMEELLKVTYYVD</sequence>
<dbReference type="PANTHER" id="PTHR30258">
    <property type="entry name" value="TYPE II SECRETION SYSTEM PROTEIN GSPE-RELATED"/>
    <property type="match status" value="1"/>
</dbReference>
<accession>A0A1H3AJY3</accession>
<dbReference type="InterPro" id="IPR027417">
    <property type="entry name" value="P-loop_NTPase"/>
</dbReference>
<gene>
    <name evidence="6" type="ORF">SAMN04488579_10174</name>
</gene>
<dbReference type="AlphaFoldDB" id="A0A1H3AJY3"/>
<dbReference type="Proteomes" id="UP000199652">
    <property type="component" value="Unassembled WGS sequence"/>
</dbReference>
<dbReference type="PANTHER" id="PTHR30258:SF2">
    <property type="entry name" value="COMG OPERON PROTEIN 1"/>
    <property type="match status" value="1"/>
</dbReference>
<dbReference type="OrthoDB" id="9808272at2"/>
<dbReference type="RefSeq" id="WP_090242279.1">
    <property type="nucleotide sequence ID" value="NZ_FNOU01000001.1"/>
</dbReference>
<dbReference type="GO" id="GO:0005524">
    <property type="term" value="F:ATP binding"/>
    <property type="evidence" value="ECO:0007669"/>
    <property type="project" value="UniProtKB-KW"/>
</dbReference>
<dbReference type="GO" id="GO:0005886">
    <property type="term" value="C:plasma membrane"/>
    <property type="evidence" value="ECO:0007669"/>
    <property type="project" value="TreeGrafter"/>
</dbReference>
<evidence type="ECO:0000259" key="5">
    <source>
        <dbReference type="Pfam" id="PF05157"/>
    </source>
</evidence>
<feature type="domain" description="Type II secretion system protein GspE N-terminal" evidence="5">
    <location>
        <begin position="64"/>
        <end position="148"/>
    </location>
</feature>
<dbReference type="Gene3D" id="3.40.50.300">
    <property type="entry name" value="P-loop containing nucleotide triphosphate hydrolases"/>
    <property type="match status" value="1"/>
</dbReference>
<dbReference type="Pfam" id="PF00437">
    <property type="entry name" value="T2SSE"/>
    <property type="match status" value="1"/>
</dbReference>
<evidence type="ECO:0000256" key="1">
    <source>
        <dbReference type="ARBA" id="ARBA00006611"/>
    </source>
</evidence>